<evidence type="ECO:0000256" key="1">
    <source>
        <dbReference type="SAM" id="MobiDB-lite"/>
    </source>
</evidence>
<dbReference type="EMBL" id="KN824856">
    <property type="protein sequence ID" value="KIK99550.1"/>
    <property type="molecule type" value="Genomic_DNA"/>
</dbReference>
<reference evidence="2 3" key="1">
    <citation type="submission" date="2014-04" db="EMBL/GenBank/DDBJ databases">
        <authorList>
            <consortium name="DOE Joint Genome Institute"/>
            <person name="Kuo A."/>
            <person name="Kohler A."/>
            <person name="Jargeat P."/>
            <person name="Nagy L.G."/>
            <person name="Floudas D."/>
            <person name="Copeland A."/>
            <person name="Barry K.W."/>
            <person name="Cichocki N."/>
            <person name="Veneault-Fourrey C."/>
            <person name="LaButti K."/>
            <person name="Lindquist E.A."/>
            <person name="Lipzen A."/>
            <person name="Lundell T."/>
            <person name="Morin E."/>
            <person name="Murat C."/>
            <person name="Sun H."/>
            <person name="Tunlid A."/>
            <person name="Henrissat B."/>
            <person name="Grigoriev I.V."/>
            <person name="Hibbett D.S."/>
            <person name="Martin F."/>
            <person name="Nordberg H.P."/>
            <person name="Cantor M.N."/>
            <person name="Hua S.X."/>
        </authorList>
    </citation>
    <scope>NUCLEOTIDE SEQUENCE [LARGE SCALE GENOMIC DNA]</scope>
    <source>
        <strain evidence="2 3">Ve08.2h10</strain>
    </source>
</reference>
<proteinExistence type="predicted"/>
<dbReference type="OrthoDB" id="3269227at2759"/>
<dbReference type="Proteomes" id="UP000054538">
    <property type="component" value="Unassembled WGS sequence"/>
</dbReference>
<feature type="region of interest" description="Disordered" evidence="1">
    <location>
        <begin position="13"/>
        <end position="209"/>
    </location>
</feature>
<evidence type="ECO:0000313" key="3">
    <source>
        <dbReference type="Proteomes" id="UP000054538"/>
    </source>
</evidence>
<protein>
    <submittedName>
        <fullName evidence="2">Uncharacterized protein</fullName>
    </submittedName>
</protein>
<organism evidence="2 3">
    <name type="scientific">Paxillus rubicundulus Ve08.2h10</name>
    <dbReference type="NCBI Taxonomy" id="930991"/>
    <lineage>
        <taxon>Eukaryota</taxon>
        <taxon>Fungi</taxon>
        <taxon>Dikarya</taxon>
        <taxon>Basidiomycota</taxon>
        <taxon>Agaricomycotina</taxon>
        <taxon>Agaricomycetes</taxon>
        <taxon>Agaricomycetidae</taxon>
        <taxon>Boletales</taxon>
        <taxon>Paxilineae</taxon>
        <taxon>Paxillaceae</taxon>
        <taxon>Paxillus</taxon>
    </lineage>
</organism>
<accession>A0A0D0ECK9</accession>
<dbReference type="AlphaFoldDB" id="A0A0D0ECK9"/>
<feature type="compositionally biased region" description="Basic and acidic residues" evidence="1">
    <location>
        <begin position="86"/>
        <end position="106"/>
    </location>
</feature>
<keyword evidence="3" id="KW-1185">Reference proteome</keyword>
<name>A0A0D0ECK9_9AGAM</name>
<dbReference type="HOGENOM" id="CLU_092894_0_0_1"/>
<feature type="compositionally biased region" description="Basic and acidic residues" evidence="1">
    <location>
        <begin position="132"/>
        <end position="152"/>
    </location>
</feature>
<feature type="compositionally biased region" description="Basic and acidic residues" evidence="1">
    <location>
        <begin position="15"/>
        <end position="24"/>
    </location>
</feature>
<feature type="compositionally biased region" description="Basic and acidic residues" evidence="1">
    <location>
        <begin position="162"/>
        <end position="176"/>
    </location>
</feature>
<dbReference type="InParanoid" id="A0A0D0ECK9"/>
<evidence type="ECO:0000313" key="2">
    <source>
        <dbReference type="EMBL" id="KIK99550.1"/>
    </source>
</evidence>
<dbReference type="STRING" id="930991.A0A0D0ECK9"/>
<sequence>MFGFIRRVSTSLLPRPDRPWRDDATSNAPTIGRKRRFSVTEHDEDVFASSAAKKAKGEPCQLDAEAESASTAEDTKGETTSAADGEDVKEVTKGVKDVDLEDKEGASPRPEGVPLPDSRCGTPQPESASSEEAPRSDVVEETNDPVHPDHQDSVASSPGKADGSKEREKGSEDKAEFATTTTNTLEDEVVRSKDASPDPSTSDNTEVRA</sequence>
<reference evidence="3" key="2">
    <citation type="submission" date="2015-01" db="EMBL/GenBank/DDBJ databases">
        <title>Evolutionary Origins and Diversification of the Mycorrhizal Mutualists.</title>
        <authorList>
            <consortium name="DOE Joint Genome Institute"/>
            <consortium name="Mycorrhizal Genomics Consortium"/>
            <person name="Kohler A."/>
            <person name="Kuo A."/>
            <person name="Nagy L.G."/>
            <person name="Floudas D."/>
            <person name="Copeland A."/>
            <person name="Barry K.W."/>
            <person name="Cichocki N."/>
            <person name="Veneault-Fourrey C."/>
            <person name="LaButti K."/>
            <person name="Lindquist E.A."/>
            <person name="Lipzen A."/>
            <person name="Lundell T."/>
            <person name="Morin E."/>
            <person name="Murat C."/>
            <person name="Riley R."/>
            <person name="Ohm R."/>
            <person name="Sun H."/>
            <person name="Tunlid A."/>
            <person name="Henrissat B."/>
            <person name="Grigoriev I.V."/>
            <person name="Hibbett D.S."/>
            <person name="Martin F."/>
        </authorList>
    </citation>
    <scope>NUCLEOTIDE SEQUENCE [LARGE SCALE GENOMIC DNA]</scope>
    <source>
        <strain evidence="3">Ve08.2h10</strain>
    </source>
</reference>
<gene>
    <name evidence="2" type="ORF">PAXRUDRAFT_822626</name>
</gene>
<feature type="compositionally biased region" description="Polar residues" evidence="1">
    <location>
        <begin position="198"/>
        <end position="209"/>
    </location>
</feature>